<sequence>MASAGFVGYWFNQSLAAILLITIAYLGFAFYQIKRIHLWLIQDHSNSEANPPESFGLWGNVFDGIYHLQRRERQASAILKNIIEKAQESSAAMEMAVVMINSKNSLDWWNTAAENLLGFKDPQDRGRAISNLLRDPEFLDYYNNEEFSEPLKLPSPKSADQILEFSLTRFGKGEKLLLARNITQLHRLELMRKDFVANVSHELRTPITVIKGYLEAIVDNSKDLDEKWRKPISQMQQQSARMENIVQDLLLLSSLETSNITTSQSDVRVQELLEEVLNDTAQSQRKKAHHYRIECNSEDTIHVEHAEFYSAVLNLVVNAAKYTPKGGEIILSGNNSDAGYKISIEDNGLGIEAQHLPRLTERFYRVDASRSSDTGGTGLGLAIVKHILARHGGSLEVTSETGEGSCFSCVLPESRVVRSHLEGKEIDTEAEAQINPSRL</sequence>
<dbReference type="InterPro" id="IPR003594">
    <property type="entry name" value="HATPase_dom"/>
</dbReference>
<dbReference type="FunFam" id="3.30.565.10:FF:000006">
    <property type="entry name" value="Sensor histidine kinase WalK"/>
    <property type="match status" value="1"/>
</dbReference>
<dbReference type="SUPFAM" id="SSF55874">
    <property type="entry name" value="ATPase domain of HSP90 chaperone/DNA topoisomerase II/histidine kinase"/>
    <property type="match status" value="1"/>
</dbReference>
<dbReference type="CDD" id="cd00082">
    <property type="entry name" value="HisKA"/>
    <property type="match status" value="1"/>
</dbReference>
<evidence type="ECO:0000313" key="17">
    <source>
        <dbReference type="EMBL" id="PDH32276.1"/>
    </source>
</evidence>
<feature type="transmembrane region" description="Helical" evidence="15">
    <location>
        <begin position="6"/>
        <end position="31"/>
    </location>
</feature>
<dbReference type="PANTHER" id="PTHR45453:SF1">
    <property type="entry name" value="PHOSPHATE REGULON SENSOR PROTEIN PHOR"/>
    <property type="match status" value="1"/>
</dbReference>
<dbReference type="Pfam" id="PF11808">
    <property type="entry name" value="PhoR"/>
    <property type="match status" value="1"/>
</dbReference>
<keyword evidence="13" id="KW-0902">Two-component regulatory system</keyword>
<dbReference type="GO" id="GO:0016036">
    <property type="term" value="P:cellular response to phosphate starvation"/>
    <property type="evidence" value="ECO:0007669"/>
    <property type="project" value="TreeGrafter"/>
</dbReference>
<dbReference type="NCBIfam" id="TIGR02966">
    <property type="entry name" value="phoR_proteo"/>
    <property type="match status" value="1"/>
</dbReference>
<evidence type="ECO:0000256" key="1">
    <source>
        <dbReference type="ARBA" id="ARBA00000085"/>
    </source>
</evidence>
<keyword evidence="5" id="KW-1003">Cell membrane</keyword>
<dbReference type="InterPro" id="IPR004358">
    <property type="entry name" value="Sig_transdc_His_kin-like_C"/>
</dbReference>
<dbReference type="InterPro" id="IPR036097">
    <property type="entry name" value="HisK_dim/P_sf"/>
</dbReference>
<evidence type="ECO:0000256" key="3">
    <source>
        <dbReference type="ARBA" id="ARBA00012438"/>
    </source>
</evidence>
<dbReference type="GO" id="GO:0000155">
    <property type="term" value="F:phosphorelay sensor kinase activity"/>
    <property type="evidence" value="ECO:0007669"/>
    <property type="project" value="InterPro"/>
</dbReference>
<evidence type="ECO:0000256" key="5">
    <source>
        <dbReference type="ARBA" id="ARBA00022475"/>
    </source>
</evidence>
<keyword evidence="14 15" id="KW-0472">Membrane</keyword>
<dbReference type="Gene3D" id="3.30.565.10">
    <property type="entry name" value="Histidine kinase-like ATPase, C-terminal domain"/>
    <property type="match status" value="1"/>
</dbReference>
<dbReference type="GO" id="GO:0004721">
    <property type="term" value="F:phosphoprotein phosphatase activity"/>
    <property type="evidence" value="ECO:0007669"/>
    <property type="project" value="InterPro"/>
</dbReference>
<dbReference type="AlphaFoldDB" id="A0A2A5W803"/>
<comment type="subcellular location">
    <subcellularLocation>
        <location evidence="2">Cell membrane</location>
    </subcellularLocation>
</comment>
<evidence type="ECO:0000256" key="4">
    <source>
        <dbReference type="ARBA" id="ARBA00022448"/>
    </source>
</evidence>
<dbReference type="EC" id="2.7.13.3" evidence="3"/>
<evidence type="ECO:0000256" key="9">
    <source>
        <dbReference type="ARBA" id="ARBA00022741"/>
    </source>
</evidence>
<proteinExistence type="predicted"/>
<dbReference type="InterPro" id="IPR050351">
    <property type="entry name" value="BphY/WalK/GraS-like"/>
</dbReference>
<dbReference type="SMART" id="SM00387">
    <property type="entry name" value="HATPase_c"/>
    <property type="match status" value="1"/>
</dbReference>
<keyword evidence="7" id="KW-0808">Transferase</keyword>
<dbReference type="PRINTS" id="PR00344">
    <property type="entry name" value="BCTRLSENSOR"/>
</dbReference>
<organism evidence="17 18">
    <name type="scientific">OM182 bacterium MED-G28</name>
    <dbReference type="NCBI Taxonomy" id="1986256"/>
    <lineage>
        <taxon>Bacteria</taxon>
        <taxon>Pseudomonadati</taxon>
        <taxon>Pseudomonadota</taxon>
        <taxon>Gammaproteobacteria</taxon>
        <taxon>OMG group</taxon>
        <taxon>OM182 clade</taxon>
    </lineage>
</organism>
<evidence type="ECO:0000256" key="8">
    <source>
        <dbReference type="ARBA" id="ARBA00022692"/>
    </source>
</evidence>
<evidence type="ECO:0000256" key="7">
    <source>
        <dbReference type="ARBA" id="ARBA00022679"/>
    </source>
</evidence>
<dbReference type="PROSITE" id="PS50109">
    <property type="entry name" value="HIS_KIN"/>
    <property type="match status" value="1"/>
</dbReference>
<evidence type="ECO:0000256" key="6">
    <source>
        <dbReference type="ARBA" id="ARBA00022553"/>
    </source>
</evidence>
<dbReference type="Pfam" id="PF00512">
    <property type="entry name" value="HisKA"/>
    <property type="match status" value="1"/>
</dbReference>
<dbReference type="Pfam" id="PF02518">
    <property type="entry name" value="HATPase_c"/>
    <property type="match status" value="1"/>
</dbReference>
<dbReference type="FunFam" id="1.10.287.130:FF:000008">
    <property type="entry name" value="Two-component sensor histidine kinase"/>
    <property type="match status" value="1"/>
</dbReference>
<comment type="catalytic activity">
    <reaction evidence="1">
        <text>ATP + protein L-histidine = ADP + protein N-phospho-L-histidine.</text>
        <dbReference type="EC" id="2.7.13.3"/>
    </reaction>
</comment>
<dbReference type="GO" id="GO:0005524">
    <property type="term" value="F:ATP binding"/>
    <property type="evidence" value="ECO:0007669"/>
    <property type="project" value="UniProtKB-KW"/>
</dbReference>
<keyword evidence="12 15" id="KW-1133">Transmembrane helix</keyword>
<evidence type="ECO:0000259" key="16">
    <source>
        <dbReference type="PROSITE" id="PS50109"/>
    </source>
</evidence>
<reference evidence="17 18" key="1">
    <citation type="submission" date="2017-08" db="EMBL/GenBank/DDBJ databases">
        <title>Fine stratification of microbial communities through a metagenomic profile of the photic zone.</title>
        <authorList>
            <person name="Haro-Moreno J.M."/>
            <person name="Lopez-Perez M."/>
            <person name="De La Torre J."/>
            <person name="Picazo A."/>
            <person name="Camacho A."/>
            <person name="Rodriguez-Valera F."/>
        </authorList>
    </citation>
    <scope>NUCLEOTIDE SEQUENCE [LARGE SCALE GENOMIC DNA]</scope>
    <source>
        <strain evidence="17">MED-G28</strain>
    </source>
</reference>
<dbReference type="Gene3D" id="1.10.287.130">
    <property type="match status" value="1"/>
</dbReference>
<evidence type="ECO:0000256" key="13">
    <source>
        <dbReference type="ARBA" id="ARBA00023012"/>
    </source>
</evidence>
<evidence type="ECO:0000256" key="12">
    <source>
        <dbReference type="ARBA" id="ARBA00022989"/>
    </source>
</evidence>
<name>A0A2A5W803_9GAMM</name>
<gene>
    <name evidence="17" type="primary">phoR</name>
    <name evidence="17" type="ORF">CNF02_12545</name>
</gene>
<dbReference type="InterPro" id="IPR003661">
    <property type="entry name" value="HisK_dim/P_dom"/>
</dbReference>
<keyword evidence="6" id="KW-0597">Phosphoprotein</keyword>
<dbReference type="InterPro" id="IPR005467">
    <property type="entry name" value="His_kinase_dom"/>
</dbReference>
<evidence type="ECO:0000313" key="18">
    <source>
        <dbReference type="Proteomes" id="UP000219329"/>
    </source>
</evidence>
<keyword evidence="10 17" id="KW-0418">Kinase</keyword>
<keyword evidence="8 15" id="KW-0812">Transmembrane</keyword>
<dbReference type="InterPro" id="IPR014310">
    <property type="entry name" value="Sig_transdc_His_kinase_PhoR"/>
</dbReference>
<dbReference type="SUPFAM" id="SSF47384">
    <property type="entry name" value="Homodimeric domain of signal transducing histidine kinase"/>
    <property type="match status" value="1"/>
</dbReference>
<keyword evidence="9" id="KW-0547">Nucleotide-binding</keyword>
<dbReference type="InterPro" id="IPR036890">
    <property type="entry name" value="HATPase_C_sf"/>
</dbReference>
<evidence type="ECO:0000256" key="11">
    <source>
        <dbReference type="ARBA" id="ARBA00022840"/>
    </source>
</evidence>
<dbReference type="GO" id="GO:0005886">
    <property type="term" value="C:plasma membrane"/>
    <property type="evidence" value="ECO:0007669"/>
    <property type="project" value="UniProtKB-SubCell"/>
</dbReference>
<evidence type="ECO:0000256" key="15">
    <source>
        <dbReference type="SAM" id="Phobius"/>
    </source>
</evidence>
<dbReference type="PANTHER" id="PTHR45453">
    <property type="entry name" value="PHOSPHATE REGULON SENSOR PROTEIN PHOR"/>
    <property type="match status" value="1"/>
</dbReference>
<protein>
    <recommendedName>
        <fullName evidence="3">histidine kinase</fullName>
        <ecNumber evidence="3">2.7.13.3</ecNumber>
    </recommendedName>
</protein>
<dbReference type="EMBL" id="NTJZ01000019">
    <property type="protein sequence ID" value="PDH32276.1"/>
    <property type="molecule type" value="Genomic_DNA"/>
</dbReference>
<dbReference type="InterPro" id="IPR021766">
    <property type="entry name" value="PhoR_N"/>
</dbReference>
<evidence type="ECO:0000256" key="2">
    <source>
        <dbReference type="ARBA" id="ARBA00004236"/>
    </source>
</evidence>
<feature type="domain" description="Histidine kinase" evidence="16">
    <location>
        <begin position="198"/>
        <end position="415"/>
    </location>
</feature>
<comment type="caution">
    <text evidence="17">The sequence shown here is derived from an EMBL/GenBank/DDBJ whole genome shotgun (WGS) entry which is preliminary data.</text>
</comment>
<dbReference type="SMART" id="SM00388">
    <property type="entry name" value="HisKA"/>
    <property type="match status" value="1"/>
</dbReference>
<keyword evidence="11" id="KW-0067">ATP-binding</keyword>
<evidence type="ECO:0000256" key="14">
    <source>
        <dbReference type="ARBA" id="ARBA00023136"/>
    </source>
</evidence>
<dbReference type="Proteomes" id="UP000219329">
    <property type="component" value="Unassembled WGS sequence"/>
</dbReference>
<evidence type="ECO:0000256" key="10">
    <source>
        <dbReference type="ARBA" id="ARBA00022777"/>
    </source>
</evidence>
<keyword evidence="4" id="KW-0813">Transport</keyword>
<accession>A0A2A5W803</accession>